<protein>
    <recommendedName>
        <fullName evidence="9">DNA gyrase subunit A</fullName>
        <ecNumber evidence="9">5.6.2.2</ecNumber>
    </recommendedName>
</protein>
<dbReference type="InterPro" id="IPR006691">
    <property type="entry name" value="GyrA/parC_rep"/>
</dbReference>
<dbReference type="SUPFAM" id="SSF101904">
    <property type="entry name" value="GyrA/ParC C-terminal domain-like"/>
    <property type="match status" value="1"/>
</dbReference>
<dbReference type="InterPro" id="IPR013757">
    <property type="entry name" value="Topo_IIA_A_a_sf"/>
</dbReference>
<dbReference type="GO" id="GO:0046677">
    <property type="term" value="P:response to antibiotic"/>
    <property type="evidence" value="ECO:0007669"/>
    <property type="project" value="UniProtKB-KW"/>
</dbReference>
<dbReference type="InterPro" id="IPR013760">
    <property type="entry name" value="Topo_IIA-like_dom_sf"/>
</dbReference>
<dbReference type="EC" id="5.6.2.2" evidence="9"/>
<dbReference type="Gene3D" id="3.30.1360.40">
    <property type="match status" value="1"/>
</dbReference>
<dbReference type="Proteomes" id="UP000405656">
    <property type="component" value="Unassembled WGS sequence"/>
</dbReference>
<evidence type="ECO:0000259" key="11">
    <source>
        <dbReference type="PROSITE" id="PS52040"/>
    </source>
</evidence>
<dbReference type="Gene3D" id="1.10.268.10">
    <property type="entry name" value="Topoisomerase, domain 3"/>
    <property type="match status" value="1"/>
</dbReference>
<keyword evidence="6 9" id="KW-0238">DNA-binding</keyword>
<dbReference type="NCBIfam" id="TIGR01063">
    <property type="entry name" value="gyrA"/>
    <property type="match status" value="1"/>
</dbReference>
<dbReference type="FunFam" id="3.90.199.10:FF:000001">
    <property type="entry name" value="DNA gyrase subunit A"/>
    <property type="match status" value="1"/>
</dbReference>
<dbReference type="NCBIfam" id="NF004043">
    <property type="entry name" value="PRK05560.1"/>
    <property type="match status" value="1"/>
</dbReference>
<dbReference type="GO" id="GO:0009330">
    <property type="term" value="C:DNA topoisomerase type II (double strand cut, ATP-hydrolyzing) complex"/>
    <property type="evidence" value="ECO:0007669"/>
    <property type="project" value="TreeGrafter"/>
</dbReference>
<comment type="subcellular location">
    <subcellularLocation>
        <location evidence="9">Cytoplasm</location>
    </subcellularLocation>
</comment>
<dbReference type="NCBIfam" id="NF004044">
    <property type="entry name" value="PRK05561.1"/>
    <property type="match status" value="1"/>
</dbReference>
<dbReference type="AlphaFoldDB" id="A0A5L8LQS9"/>
<dbReference type="InterPro" id="IPR005743">
    <property type="entry name" value="GyrA"/>
</dbReference>
<dbReference type="SMART" id="SM00434">
    <property type="entry name" value="TOP4c"/>
    <property type="match status" value="1"/>
</dbReference>
<dbReference type="GO" id="GO:0005737">
    <property type="term" value="C:cytoplasm"/>
    <property type="evidence" value="ECO:0007669"/>
    <property type="project" value="UniProtKB-SubCell"/>
</dbReference>
<dbReference type="CDD" id="cd00187">
    <property type="entry name" value="TOP4c"/>
    <property type="match status" value="1"/>
</dbReference>
<dbReference type="GO" id="GO:0006265">
    <property type="term" value="P:DNA topological change"/>
    <property type="evidence" value="ECO:0007669"/>
    <property type="project" value="UniProtKB-UniRule"/>
</dbReference>
<evidence type="ECO:0000256" key="6">
    <source>
        <dbReference type="ARBA" id="ARBA00023125"/>
    </source>
</evidence>
<proteinExistence type="inferred from homology"/>
<comment type="subunit">
    <text evidence="9">Heterotetramer, composed of two GyrA and two GyrB chains. In the heterotetramer, GyrA contains the active site tyrosine that forms a transient covalent intermediate with DNA, while GyrB binds cofactors and catalyzes ATP hydrolysis.</text>
</comment>
<dbReference type="PROSITE" id="PS52040">
    <property type="entry name" value="TOPO_IIA"/>
    <property type="match status" value="1"/>
</dbReference>
<dbReference type="Gene3D" id="3.90.199.10">
    <property type="entry name" value="Topoisomerase II, domain 5"/>
    <property type="match status" value="1"/>
</dbReference>
<feature type="domain" description="Topo IIA-type catalytic" evidence="11">
    <location>
        <begin position="37"/>
        <end position="500"/>
    </location>
</feature>
<dbReference type="GO" id="GO:0034335">
    <property type="term" value="F:DNA negative supercoiling activity"/>
    <property type="evidence" value="ECO:0007669"/>
    <property type="project" value="UniProtKB-ARBA"/>
</dbReference>
<evidence type="ECO:0000313" key="12">
    <source>
        <dbReference type="EMBL" id="EAK0450751.1"/>
    </source>
</evidence>
<dbReference type="FunFam" id="3.30.1360.40:FF:000002">
    <property type="entry name" value="DNA gyrase subunit A"/>
    <property type="match status" value="1"/>
</dbReference>
<sequence>MENIFTKDSDIENIDIESSIKSSYLDYSMSVIIGRALPDARDGLKPVHRRILYAMNDLGVGSRSAYKKSARIVGDVIGKYHPHGDVAVYDALVRMAQDFSMRYPSVDGQGNFGSIDGDGAAAMRYTEARMTILAEELLRDIDKDTVDFVPNYDDSMSEPDVLPARVPNLLLNGSSGIAVGMATNIPPHSLNELIDGLLYLIDNKESSLEEIMQFIKGPDFPTGGIIYGKKGIIEAYRTGRGRVKVRAKTHIEKRANKDIIVIDELPYQTNKARLIEQIADLAKEKQIEGIAEVRDESDREGIRVVIELKRDAMSEIVLNNLFKSTTMESTFGVIMLAIHNKEPKVFSLIELLKLFLNHRKTVIIRRTIFELQKARARAHILEGLKIALDNIDEVIALIKNSPDNPTAKNLLMQKFGLSELQSNAILDMKLGRLTGLEREKIDNELKELLAEIERLDEILKSEALLENLIKDELKEIRSKFDVPRITQIEDDYDDIDIEDLIPNENMVVTITHRGYIKRVPSKQYEKQKRGGKGKVAVTTYDDDFIENFFTANTHDTLMFVTDRGQLYWLKVYKIPEGSRTAKGKAVVNLINLQADEKIMAIIPTTDFDESKSLCFFTKNGIVKRTNLSEYQNIRSVGVKAINLDENDELVTAIIVARDENEMSNQALEDEENLENEVLENNEELENVAVGKMLFAVTKKGMCIKFPLAKVREIGRVSRGVTAIKFKEKNDELVGAVVIENDAQEILSVSAKGIGKRTDAGEYRLQSRGGKGVICMKLNAKTKDLISVVIVDESMDLMALTTSGKMIRVDMQSIRKAGRNTSGVIVVNVENDEVVSIAKCPKEEDEELDTETNIDLNLE</sequence>
<evidence type="ECO:0000256" key="9">
    <source>
        <dbReference type="HAMAP-Rule" id="MF_01897"/>
    </source>
</evidence>
<evidence type="ECO:0000256" key="3">
    <source>
        <dbReference type="ARBA" id="ARBA00022741"/>
    </source>
</evidence>
<comment type="caution">
    <text evidence="12">The sequence shown here is derived from an EMBL/GenBank/DDBJ whole genome shotgun (WGS) entry which is preliminary data.</text>
</comment>
<gene>
    <name evidence="9 12" type="primary">gyrA</name>
    <name evidence="12" type="ORF">YZ36_02010</name>
</gene>
<dbReference type="PANTHER" id="PTHR43493:SF5">
    <property type="entry name" value="DNA GYRASE SUBUNIT A, CHLOROPLASTIC_MITOCHONDRIAL"/>
    <property type="match status" value="1"/>
</dbReference>
<evidence type="ECO:0000256" key="10">
    <source>
        <dbReference type="PROSITE-ProRule" id="PRU01384"/>
    </source>
</evidence>
<dbReference type="InterPro" id="IPR050220">
    <property type="entry name" value="Type_II_DNA_Topoisomerases"/>
</dbReference>
<keyword evidence="7 9" id="KW-0413">Isomerase</keyword>
<dbReference type="InterPro" id="IPR002205">
    <property type="entry name" value="Topo_IIA_dom_A"/>
</dbReference>
<dbReference type="Pfam" id="PF00521">
    <property type="entry name" value="DNA_topoisoIV"/>
    <property type="match status" value="1"/>
</dbReference>
<evidence type="ECO:0000256" key="1">
    <source>
        <dbReference type="ARBA" id="ARBA00000185"/>
    </source>
</evidence>
<dbReference type="InterPro" id="IPR013758">
    <property type="entry name" value="Topo_IIA_A/C_ab"/>
</dbReference>
<name>A0A5L8LQS9_CAMLA</name>
<dbReference type="GO" id="GO:0005694">
    <property type="term" value="C:chromosome"/>
    <property type="evidence" value="ECO:0007669"/>
    <property type="project" value="InterPro"/>
</dbReference>
<keyword evidence="9" id="KW-0963">Cytoplasm</keyword>
<dbReference type="InterPro" id="IPR035516">
    <property type="entry name" value="Gyrase/topoIV_suA_C"/>
</dbReference>
<feature type="short sequence motif" description="GyrA-box" evidence="9">
    <location>
        <begin position="527"/>
        <end position="533"/>
    </location>
</feature>
<evidence type="ECO:0000256" key="5">
    <source>
        <dbReference type="ARBA" id="ARBA00023029"/>
    </source>
</evidence>
<evidence type="ECO:0000256" key="7">
    <source>
        <dbReference type="ARBA" id="ARBA00023235"/>
    </source>
</evidence>
<dbReference type="GO" id="GO:0006261">
    <property type="term" value="P:DNA-templated DNA replication"/>
    <property type="evidence" value="ECO:0007669"/>
    <property type="project" value="UniProtKB-UniRule"/>
</dbReference>
<keyword evidence="3 9" id="KW-0547">Nucleotide-binding</keyword>
<evidence type="ECO:0000256" key="2">
    <source>
        <dbReference type="ARBA" id="ARBA00008263"/>
    </source>
</evidence>
<keyword evidence="4 9" id="KW-0067">ATP-binding</keyword>
<comment type="miscellaneous">
    <text evidence="9">Few gyrases are as efficient as E.coli at forming negative supercoils. Not all organisms have 2 type II topoisomerases; in organisms with a single type II topoisomerase this enzyme also has to decatenate newly replicated chromosomes.</text>
</comment>
<evidence type="ECO:0000256" key="8">
    <source>
        <dbReference type="ARBA" id="ARBA00023251"/>
    </source>
</evidence>
<dbReference type="FunFam" id="1.10.268.10:FF:000001">
    <property type="entry name" value="DNA gyrase subunit A"/>
    <property type="match status" value="1"/>
</dbReference>
<comment type="similarity">
    <text evidence="2 9">Belongs to the type II topoisomerase GyrA/ParC subunit family.</text>
</comment>
<reference evidence="12 13" key="1">
    <citation type="submission" date="2018-05" db="EMBL/GenBank/DDBJ databases">
        <authorList>
            <consortium name="PulseNet: The National Subtyping Network for Foodborne Disease Surveillance"/>
            <person name="Tarr C.L."/>
            <person name="Trees E."/>
            <person name="Katz L.S."/>
            <person name="Carleton-Romer H.A."/>
            <person name="Stroika S."/>
            <person name="Kucerova Z."/>
            <person name="Roache K.F."/>
            <person name="Sabol A.L."/>
            <person name="Besser J."/>
            <person name="Gerner-Smidt P."/>
        </authorList>
    </citation>
    <scope>NUCLEOTIDE SEQUENCE [LARGE SCALE GENOMIC DNA]</scope>
    <source>
        <strain evidence="12 13">20110455</strain>
    </source>
</reference>
<dbReference type="OrthoDB" id="9806486at2"/>
<dbReference type="GO" id="GO:0005524">
    <property type="term" value="F:ATP binding"/>
    <property type="evidence" value="ECO:0007669"/>
    <property type="project" value="UniProtKB-UniRule"/>
</dbReference>
<keyword evidence="8" id="KW-0046">Antibiotic resistance</keyword>
<keyword evidence="5 9" id="KW-0799">Topoisomerase</keyword>
<dbReference type="Gene3D" id="2.120.10.90">
    <property type="entry name" value="DNA gyrase/topoisomerase IV, subunit A, C-terminal"/>
    <property type="match status" value="1"/>
</dbReference>
<dbReference type="HAMAP" id="MF_01897">
    <property type="entry name" value="GyrA"/>
    <property type="match status" value="1"/>
</dbReference>
<dbReference type="SUPFAM" id="SSF56719">
    <property type="entry name" value="Type II DNA topoisomerase"/>
    <property type="match status" value="1"/>
</dbReference>
<feature type="active site" description="O-(5'-phospho-DNA)-tyrosine intermediate" evidence="9 10">
    <location>
        <position position="125"/>
    </location>
</feature>
<dbReference type="EMBL" id="AACCWZ010000002">
    <property type="protein sequence ID" value="EAK0450751.1"/>
    <property type="molecule type" value="Genomic_DNA"/>
</dbReference>
<organism evidence="12 13">
    <name type="scientific">Campylobacter lari</name>
    <dbReference type="NCBI Taxonomy" id="201"/>
    <lineage>
        <taxon>Bacteria</taxon>
        <taxon>Pseudomonadati</taxon>
        <taxon>Campylobacterota</taxon>
        <taxon>Epsilonproteobacteria</taxon>
        <taxon>Campylobacterales</taxon>
        <taxon>Campylobacteraceae</taxon>
        <taxon>Campylobacter</taxon>
    </lineage>
</organism>
<evidence type="ECO:0000313" key="13">
    <source>
        <dbReference type="Proteomes" id="UP000405656"/>
    </source>
</evidence>
<comment type="catalytic activity">
    <reaction evidence="1 9 10">
        <text>ATP-dependent breakage, passage and rejoining of double-stranded DNA.</text>
        <dbReference type="EC" id="5.6.2.2"/>
    </reaction>
</comment>
<dbReference type="RefSeq" id="WP_012661847.1">
    <property type="nucleotide sequence ID" value="NZ_AP028378.1"/>
</dbReference>
<dbReference type="OMA" id="THHWLLF"/>
<dbReference type="PANTHER" id="PTHR43493">
    <property type="entry name" value="DNA GYRASE/TOPOISOMERASE SUBUNIT A"/>
    <property type="match status" value="1"/>
</dbReference>
<accession>A0A5L8LQS9</accession>
<dbReference type="GO" id="GO:0003677">
    <property type="term" value="F:DNA binding"/>
    <property type="evidence" value="ECO:0007669"/>
    <property type="project" value="UniProtKB-UniRule"/>
</dbReference>
<comment type="function">
    <text evidence="9">A type II topoisomerase that negatively supercoils closed circular double-stranded (ds) DNA in an ATP-dependent manner to modulate DNA topology and maintain chromosomes in an underwound state. Negative supercoiling favors strand separation, and DNA replication, transcription, recombination and repair, all of which involve strand separation. Also able to catalyze the interconversion of other topological isomers of dsDNA rings, including catenanes and knotted rings. Type II topoisomerases break and join 2 DNA strands simultaneously in an ATP-dependent manner.</text>
</comment>
<evidence type="ECO:0000256" key="4">
    <source>
        <dbReference type="ARBA" id="ARBA00022840"/>
    </source>
</evidence>
<dbReference type="Pfam" id="PF03989">
    <property type="entry name" value="DNA_gyraseA_C"/>
    <property type="match status" value="6"/>
</dbReference>